<dbReference type="SMART" id="SM00450">
    <property type="entry name" value="RHOD"/>
    <property type="match status" value="1"/>
</dbReference>
<dbReference type="CDD" id="cd00158">
    <property type="entry name" value="RHOD"/>
    <property type="match status" value="1"/>
</dbReference>
<accession>A0ABQ2WR28</accession>
<dbReference type="InterPro" id="IPR050229">
    <property type="entry name" value="GlpE_sulfurtransferase"/>
</dbReference>
<keyword evidence="1" id="KW-1133">Transmembrane helix</keyword>
<comment type="caution">
    <text evidence="3">The sequence shown here is derived from an EMBL/GenBank/DDBJ whole genome shotgun (WGS) entry which is preliminary data.</text>
</comment>
<keyword evidence="1" id="KW-0812">Transmembrane</keyword>
<keyword evidence="4" id="KW-1185">Reference proteome</keyword>
<evidence type="ECO:0000313" key="3">
    <source>
        <dbReference type="EMBL" id="GGW64056.1"/>
    </source>
</evidence>
<dbReference type="Gene3D" id="3.40.250.10">
    <property type="entry name" value="Rhodanese-like domain"/>
    <property type="match status" value="1"/>
</dbReference>
<name>A0ABQ2WR28_9ALTE</name>
<feature type="domain" description="Rhodanese" evidence="2">
    <location>
        <begin position="78"/>
        <end position="169"/>
    </location>
</feature>
<feature type="transmembrane region" description="Helical" evidence="1">
    <location>
        <begin position="39"/>
        <end position="58"/>
    </location>
</feature>
<organism evidence="3 4">
    <name type="scientific">Alishewanella tabrizica</name>
    <dbReference type="NCBI Taxonomy" id="671278"/>
    <lineage>
        <taxon>Bacteria</taxon>
        <taxon>Pseudomonadati</taxon>
        <taxon>Pseudomonadota</taxon>
        <taxon>Gammaproteobacteria</taxon>
        <taxon>Alteromonadales</taxon>
        <taxon>Alteromonadaceae</taxon>
        <taxon>Alishewanella</taxon>
    </lineage>
</organism>
<dbReference type="EMBL" id="BMYR01000008">
    <property type="protein sequence ID" value="GGW64056.1"/>
    <property type="molecule type" value="Genomic_DNA"/>
</dbReference>
<dbReference type="InterPro" id="IPR001763">
    <property type="entry name" value="Rhodanese-like_dom"/>
</dbReference>
<dbReference type="PANTHER" id="PTHR43031">
    <property type="entry name" value="FAD-DEPENDENT OXIDOREDUCTASE"/>
    <property type="match status" value="1"/>
</dbReference>
<proteinExistence type="predicted"/>
<evidence type="ECO:0000256" key="1">
    <source>
        <dbReference type="SAM" id="Phobius"/>
    </source>
</evidence>
<dbReference type="Pfam" id="PF00581">
    <property type="entry name" value="Rhodanese"/>
    <property type="match status" value="1"/>
</dbReference>
<dbReference type="Proteomes" id="UP000634667">
    <property type="component" value="Unassembled WGS sequence"/>
</dbReference>
<protein>
    <submittedName>
        <fullName evidence="3">Rhodanese-like domain-containing protein</fullName>
    </submittedName>
</protein>
<evidence type="ECO:0000313" key="4">
    <source>
        <dbReference type="Proteomes" id="UP000634667"/>
    </source>
</evidence>
<dbReference type="PANTHER" id="PTHR43031:SF18">
    <property type="entry name" value="RHODANESE-RELATED SULFURTRANSFERASES"/>
    <property type="match status" value="1"/>
</dbReference>
<dbReference type="SUPFAM" id="SSF52821">
    <property type="entry name" value="Rhodanese/Cell cycle control phosphatase"/>
    <property type="match status" value="1"/>
</dbReference>
<sequence>MHFFSCRISLKSVYSALFLISNLKKSEVMNQFIEFIGNHPLLSGIWALLLVLIVVSWLKSMFSSIKAISPTQLTLLVNRENATVVDIRNDTEYRKGHITDAVNLTQGDIDNQKLAGLEKQKDAPIIVVCQAGMSASKAAASLAKLGFTKVSILQGGMGSWTGASLPVVKSKR</sequence>
<reference evidence="4" key="1">
    <citation type="journal article" date="2019" name="Int. J. Syst. Evol. Microbiol.">
        <title>The Global Catalogue of Microorganisms (GCM) 10K type strain sequencing project: providing services to taxonomists for standard genome sequencing and annotation.</title>
        <authorList>
            <consortium name="The Broad Institute Genomics Platform"/>
            <consortium name="The Broad Institute Genome Sequencing Center for Infectious Disease"/>
            <person name="Wu L."/>
            <person name="Ma J."/>
        </authorList>
    </citation>
    <scope>NUCLEOTIDE SEQUENCE [LARGE SCALE GENOMIC DNA]</scope>
    <source>
        <strain evidence="4">KCTC 23723</strain>
    </source>
</reference>
<dbReference type="InterPro" id="IPR036873">
    <property type="entry name" value="Rhodanese-like_dom_sf"/>
</dbReference>
<keyword evidence="1" id="KW-0472">Membrane</keyword>
<gene>
    <name evidence="3" type="ORF">GCM10008111_19920</name>
</gene>
<dbReference type="PROSITE" id="PS50206">
    <property type="entry name" value="RHODANESE_3"/>
    <property type="match status" value="1"/>
</dbReference>
<evidence type="ECO:0000259" key="2">
    <source>
        <dbReference type="PROSITE" id="PS50206"/>
    </source>
</evidence>